<evidence type="ECO:0000256" key="13">
    <source>
        <dbReference type="PIRSR" id="PIRSR000361-1"/>
    </source>
</evidence>
<dbReference type="PIRSF" id="PIRSF000361">
    <property type="entry name" value="Frd-NADP+_RD"/>
    <property type="match status" value="1"/>
</dbReference>
<dbReference type="InterPro" id="IPR017927">
    <property type="entry name" value="FAD-bd_FR_type"/>
</dbReference>
<feature type="domain" description="FAD-binding FR-type" evidence="15">
    <location>
        <begin position="3"/>
        <end position="124"/>
    </location>
</feature>
<evidence type="ECO:0000259" key="15">
    <source>
        <dbReference type="PROSITE" id="PS51384"/>
    </source>
</evidence>
<organism evidence="16 17">
    <name type="scientific">Linum tenue</name>
    <dbReference type="NCBI Taxonomy" id="586396"/>
    <lineage>
        <taxon>Eukaryota</taxon>
        <taxon>Viridiplantae</taxon>
        <taxon>Streptophyta</taxon>
        <taxon>Embryophyta</taxon>
        <taxon>Tracheophyta</taxon>
        <taxon>Spermatophyta</taxon>
        <taxon>Magnoliopsida</taxon>
        <taxon>eudicotyledons</taxon>
        <taxon>Gunneridae</taxon>
        <taxon>Pentapetalae</taxon>
        <taxon>rosids</taxon>
        <taxon>fabids</taxon>
        <taxon>Malpighiales</taxon>
        <taxon>Linaceae</taxon>
        <taxon>Linum</taxon>
    </lineage>
</organism>
<evidence type="ECO:0000256" key="7">
    <source>
        <dbReference type="ARBA" id="ARBA00022857"/>
    </source>
</evidence>
<keyword evidence="4" id="KW-0602">Photosynthesis</keyword>
<name>A0AAV0NSD8_9ROSI</name>
<keyword evidence="7 12" id="KW-0521">NADP</keyword>
<keyword evidence="10 12" id="KW-0560">Oxidoreductase</keyword>
<keyword evidence="8" id="KW-0809">Transit peptide</keyword>
<dbReference type="PANTHER" id="PTHR43314">
    <property type="match status" value="1"/>
</dbReference>
<dbReference type="Gene3D" id="3.40.50.80">
    <property type="entry name" value="Nucleotide-binding domain of ferredoxin-NADP reductase (FNR) module"/>
    <property type="match status" value="1"/>
</dbReference>
<evidence type="ECO:0000256" key="9">
    <source>
        <dbReference type="ARBA" id="ARBA00022982"/>
    </source>
</evidence>
<dbReference type="InterPro" id="IPR015701">
    <property type="entry name" value="FNR"/>
</dbReference>
<evidence type="ECO:0000256" key="8">
    <source>
        <dbReference type="ARBA" id="ARBA00022946"/>
    </source>
</evidence>
<dbReference type="GO" id="GO:0004324">
    <property type="term" value="F:ferredoxin-NADP+ reductase activity"/>
    <property type="evidence" value="ECO:0007669"/>
    <property type="project" value="UniProtKB-EC"/>
</dbReference>
<dbReference type="PRINTS" id="PR00371">
    <property type="entry name" value="FPNCR"/>
</dbReference>
<dbReference type="InterPro" id="IPR039261">
    <property type="entry name" value="FNR_nucleotide-bd"/>
</dbReference>
<evidence type="ECO:0000256" key="1">
    <source>
        <dbReference type="ARBA" id="ARBA00001974"/>
    </source>
</evidence>
<accession>A0AAV0NSD8</accession>
<dbReference type="Proteomes" id="UP001154282">
    <property type="component" value="Unassembled WGS sequence"/>
</dbReference>
<dbReference type="SUPFAM" id="SSF63380">
    <property type="entry name" value="Riboflavin synthase domain-like"/>
    <property type="match status" value="1"/>
</dbReference>
<evidence type="ECO:0000256" key="11">
    <source>
        <dbReference type="ARBA" id="ARBA00047776"/>
    </source>
</evidence>
<dbReference type="InterPro" id="IPR017938">
    <property type="entry name" value="Riboflavin_synthase-like_b-brl"/>
</dbReference>
<comment type="caution">
    <text evidence="16">The sequence shown here is derived from an EMBL/GenBank/DDBJ whole genome shotgun (WGS) entry which is preliminary data.</text>
</comment>
<dbReference type="InterPro" id="IPR001709">
    <property type="entry name" value="Flavoprot_Pyr_Nucl_cyt_Rdtase"/>
</dbReference>
<comment type="catalytic activity">
    <reaction evidence="11">
        <text>2 reduced [2Fe-2S]-[ferredoxin] + NADP(+) + H(+) = 2 oxidized [2Fe-2S]-[ferredoxin] + NADPH</text>
        <dbReference type="Rhea" id="RHEA:20125"/>
        <dbReference type="Rhea" id="RHEA-COMP:10000"/>
        <dbReference type="Rhea" id="RHEA-COMP:10001"/>
        <dbReference type="ChEBI" id="CHEBI:15378"/>
        <dbReference type="ChEBI" id="CHEBI:33737"/>
        <dbReference type="ChEBI" id="CHEBI:33738"/>
        <dbReference type="ChEBI" id="CHEBI:57783"/>
        <dbReference type="ChEBI" id="CHEBI:58349"/>
        <dbReference type="EC" id="1.18.1.2"/>
    </reaction>
</comment>
<evidence type="ECO:0000313" key="16">
    <source>
        <dbReference type="EMBL" id="CAI0461669.1"/>
    </source>
</evidence>
<evidence type="ECO:0000256" key="10">
    <source>
        <dbReference type="ARBA" id="ARBA00023002"/>
    </source>
</evidence>
<evidence type="ECO:0000256" key="5">
    <source>
        <dbReference type="ARBA" id="ARBA00022630"/>
    </source>
</evidence>
<evidence type="ECO:0000256" key="6">
    <source>
        <dbReference type="ARBA" id="ARBA00022827"/>
    </source>
</evidence>
<dbReference type="GO" id="GO:0015979">
    <property type="term" value="P:photosynthesis"/>
    <property type="evidence" value="ECO:0007669"/>
    <property type="project" value="UniProtKB-KW"/>
</dbReference>
<dbReference type="Pfam" id="PF00175">
    <property type="entry name" value="NAD_binding_1"/>
    <property type="match status" value="1"/>
</dbReference>
<dbReference type="FunFam" id="3.40.50.80:FF:000008">
    <property type="entry name" value="Ferredoxin--NADP reductase, chloroplastic"/>
    <property type="match status" value="1"/>
</dbReference>
<keyword evidence="9" id="KW-0249">Electron transport</keyword>
<evidence type="ECO:0000256" key="2">
    <source>
        <dbReference type="ARBA" id="ARBA00008312"/>
    </source>
</evidence>
<dbReference type="EMBL" id="CAMGYJ010000008">
    <property type="protein sequence ID" value="CAI0461669.1"/>
    <property type="molecule type" value="Genomic_DNA"/>
</dbReference>
<evidence type="ECO:0000256" key="3">
    <source>
        <dbReference type="ARBA" id="ARBA00013223"/>
    </source>
</evidence>
<feature type="binding site" evidence="13">
    <location>
        <begin position="205"/>
        <end position="206"/>
    </location>
    <ligand>
        <name>NADP(+)</name>
        <dbReference type="ChEBI" id="CHEBI:58349"/>
    </ligand>
</feature>
<comment type="similarity">
    <text evidence="2">Belongs to the ferredoxin--NADP reductase type 1 family.</text>
</comment>
<keyword evidence="6 12" id="KW-0274">FAD</keyword>
<gene>
    <name evidence="16" type="ORF">LITE_LOCUS35039</name>
</gene>
<dbReference type="CDD" id="cd06208">
    <property type="entry name" value="CYPOR_like_FNR"/>
    <property type="match status" value="1"/>
</dbReference>
<protein>
    <recommendedName>
        <fullName evidence="3">ferredoxin--NADP(+) reductase</fullName>
        <ecNumber evidence="3">1.18.1.2</ecNumber>
    </recommendedName>
</protein>
<keyword evidence="9" id="KW-0813">Transport</keyword>
<feature type="binding site" evidence="13">
    <location>
        <position position="83"/>
    </location>
    <ligand>
        <name>NADP(+)</name>
        <dbReference type="ChEBI" id="CHEBI:58349"/>
    </ligand>
</feature>
<feature type="binding site" evidence="13">
    <location>
        <position position="215"/>
    </location>
    <ligand>
        <name>NADP(+)</name>
        <dbReference type="ChEBI" id="CHEBI:58349"/>
    </ligand>
</feature>
<dbReference type="PROSITE" id="PS51384">
    <property type="entry name" value="FAD_FR"/>
    <property type="match status" value="1"/>
</dbReference>
<feature type="signal peptide" evidence="14">
    <location>
        <begin position="1"/>
        <end position="15"/>
    </location>
</feature>
<feature type="binding site" evidence="13">
    <location>
        <position position="139"/>
    </location>
    <ligand>
        <name>NADP(+)</name>
        <dbReference type="ChEBI" id="CHEBI:58349"/>
    </ligand>
</feature>
<dbReference type="SUPFAM" id="SSF52343">
    <property type="entry name" value="Ferredoxin reductase-like, C-terminal NADP-linked domain"/>
    <property type="match status" value="1"/>
</dbReference>
<evidence type="ECO:0000313" key="17">
    <source>
        <dbReference type="Proteomes" id="UP001154282"/>
    </source>
</evidence>
<keyword evidence="5 12" id="KW-0285">Flavoprotein</keyword>
<dbReference type="Gene3D" id="2.40.30.10">
    <property type="entry name" value="Translation factors"/>
    <property type="match status" value="1"/>
</dbReference>
<dbReference type="EC" id="1.18.1.2" evidence="3"/>
<feature type="binding site" evidence="13">
    <location>
        <position position="283"/>
    </location>
    <ligand>
        <name>NADP(+)</name>
        <dbReference type="ChEBI" id="CHEBI:58349"/>
    </ligand>
</feature>
<comment type="cofactor">
    <cofactor evidence="1">
        <name>FAD</name>
        <dbReference type="ChEBI" id="CHEBI:57692"/>
    </cofactor>
</comment>
<feature type="binding site" evidence="13">
    <location>
        <begin position="244"/>
        <end position="245"/>
    </location>
    <ligand>
        <name>NADP(+)</name>
        <dbReference type="ChEBI" id="CHEBI:58349"/>
    </ligand>
</feature>
<proteinExistence type="inferred from homology"/>
<evidence type="ECO:0000256" key="14">
    <source>
        <dbReference type="SAM" id="SignalP"/>
    </source>
</evidence>
<feature type="binding site" evidence="13">
    <location>
        <position position="63"/>
    </location>
    <ligand>
        <name>NADP(+)</name>
        <dbReference type="ChEBI" id="CHEBI:58349"/>
    </ligand>
</feature>
<evidence type="ECO:0000256" key="12">
    <source>
        <dbReference type="PIRNR" id="PIRNR000361"/>
    </source>
</evidence>
<evidence type="ECO:0000256" key="4">
    <source>
        <dbReference type="ARBA" id="ARBA00022531"/>
    </source>
</evidence>
<dbReference type="AlphaFoldDB" id="A0AAV0NSD8"/>
<sequence length="285" mass="32233">MLETWSLAIVIVSYAFLPLNQMGSFSFSLAESGEVPYREGQSIGVIPEGIDKNGKPHKLRLYSIASSAIGDFGDSKTVSLCVKRLVYVNDQGETVKGVCSNFLCDLKPGSEVTITGPVGKEMLMPKDPNATIIMLGTGTGIAPFRSFLWKMFFEKHEDYKVQTECQLFSFFPSHSVNVSTKLMSSEFEKMKEKAPENFRLDFAVSREQTNEKGEKMYIQTRMAQYAEELWELLKKDNTFVYMCGLKGMEKGIDDIMVGLAAKDGIDWFDYKKQLKKAEQWNVEVY</sequence>
<reference evidence="16" key="1">
    <citation type="submission" date="2022-08" db="EMBL/GenBank/DDBJ databases">
        <authorList>
            <person name="Gutierrez-Valencia J."/>
        </authorList>
    </citation>
    <scope>NUCLEOTIDE SEQUENCE</scope>
</reference>
<feature type="chain" id="PRO_5043841225" description="ferredoxin--NADP(+) reductase" evidence="14">
    <location>
        <begin position="16"/>
        <end position="285"/>
    </location>
</feature>
<dbReference type="InterPro" id="IPR001433">
    <property type="entry name" value="OxRdtase_FAD/NAD-bd"/>
</dbReference>
<keyword evidence="14" id="KW-0732">Signal</keyword>
<keyword evidence="17" id="KW-1185">Reference proteome</keyword>